<dbReference type="PANTHER" id="PTHR37576:SF2">
    <property type="entry name" value="DEFECT AT LOW TEMPERATURE PROTEIN 1"/>
    <property type="match status" value="1"/>
</dbReference>
<evidence type="ECO:0000313" key="3">
    <source>
        <dbReference type="EMBL" id="KAK3669452.1"/>
    </source>
</evidence>
<proteinExistence type="predicted"/>
<dbReference type="Pfam" id="PF11374">
    <property type="entry name" value="DUF3176"/>
    <property type="match status" value="1"/>
</dbReference>
<feature type="transmembrane region" description="Helical" evidence="2">
    <location>
        <begin position="90"/>
        <end position="112"/>
    </location>
</feature>
<sequence>MGSAYDPHNEKKDVIESVRPVTAAESDEESNLDQPEWQPGWKARFPILGFGALVIVVLCAVADILVLHFSDQKSQTDWPKKIAPNVILSGLNSLSSICFSIAIGNGIAIAWWRRALKGSTIQDLHRSWSFSTSLKEVAVAGKYFNVIALAALTTKLTIIDNVLMQRATTTYVGTDKPVHMIIQGSANISIPTTGQTSGRSAEPGLMTKAFSDDIKAWAQSPLSMPGWGFPGCEGFCFLEIDAAGFEFDCSEPTSTAVDYGVQVKAAVAAQSSSTSASSSSDFSSNSTDSSSNETSTVRRRQDITSSSSVSNTSATVFSISFDKQYSPYDENIGANLTMDISYTQANDDLSDPNICPGTLYQQSCVLRPALISYPAFITYDPQSTTDAALSLGTTYGMWSNPTLSGIPVPKFSQAQKQQEGFRVLKYIPTVETHNTGLPTESYLAGIQQGLRMYLGASSSFSFGGATGEFQIDQGGASPQYLMNSPIPSQCGYKYADPMSPDEGANVQSVVAAINQIMFSLATGMGVYAQQPASLSFVNDGVRDFKALGVKLEVHYETNTAYMIGAVVSIFVCVALVLPVYWGYWQLGRKVSLGPFEVAHAFRSPMMNAPAVNGTIDELMRDVGPRKVQFGQIVAGDAKGVLGVAEPEYVAKVEPTAGSVGGSSRSA</sequence>
<keyword evidence="4" id="KW-1185">Reference proteome</keyword>
<keyword evidence="2" id="KW-0472">Membrane</keyword>
<gene>
    <name evidence="3" type="ORF">LTR78_010672</name>
</gene>
<dbReference type="AlphaFoldDB" id="A0AAE0TM92"/>
<evidence type="ECO:0000256" key="2">
    <source>
        <dbReference type="SAM" id="Phobius"/>
    </source>
</evidence>
<protein>
    <submittedName>
        <fullName evidence="3">Uncharacterized protein</fullName>
    </submittedName>
</protein>
<feature type="transmembrane region" description="Helical" evidence="2">
    <location>
        <begin position="560"/>
        <end position="583"/>
    </location>
</feature>
<dbReference type="PANTHER" id="PTHR37576">
    <property type="entry name" value="DEFECT AT LOW TEMPERATURE PROTEIN 1"/>
    <property type="match status" value="1"/>
</dbReference>
<feature type="compositionally biased region" description="Basic and acidic residues" evidence="1">
    <location>
        <begin position="7"/>
        <end position="16"/>
    </location>
</feature>
<feature type="region of interest" description="Disordered" evidence="1">
    <location>
        <begin position="1"/>
        <end position="36"/>
    </location>
</feature>
<name>A0AAE0TM92_9PEZI</name>
<evidence type="ECO:0000256" key="1">
    <source>
        <dbReference type="SAM" id="MobiDB-lite"/>
    </source>
</evidence>
<dbReference type="InterPro" id="IPR021514">
    <property type="entry name" value="DUF3176"/>
</dbReference>
<keyword evidence="2" id="KW-0812">Transmembrane</keyword>
<dbReference type="Proteomes" id="UP001274830">
    <property type="component" value="Unassembled WGS sequence"/>
</dbReference>
<organism evidence="3 4">
    <name type="scientific">Recurvomyces mirabilis</name>
    <dbReference type="NCBI Taxonomy" id="574656"/>
    <lineage>
        <taxon>Eukaryota</taxon>
        <taxon>Fungi</taxon>
        <taxon>Dikarya</taxon>
        <taxon>Ascomycota</taxon>
        <taxon>Pezizomycotina</taxon>
        <taxon>Dothideomycetes</taxon>
        <taxon>Dothideomycetidae</taxon>
        <taxon>Mycosphaerellales</taxon>
        <taxon>Teratosphaeriaceae</taxon>
        <taxon>Recurvomyces</taxon>
    </lineage>
</organism>
<feature type="region of interest" description="Disordered" evidence="1">
    <location>
        <begin position="274"/>
        <end position="306"/>
    </location>
</feature>
<feature type="compositionally biased region" description="Low complexity" evidence="1">
    <location>
        <begin position="274"/>
        <end position="295"/>
    </location>
</feature>
<feature type="transmembrane region" description="Helical" evidence="2">
    <location>
        <begin position="47"/>
        <end position="69"/>
    </location>
</feature>
<reference evidence="3" key="1">
    <citation type="submission" date="2023-07" db="EMBL/GenBank/DDBJ databases">
        <title>Black Yeasts Isolated from many extreme environments.</title>
        <authorList>
            <person name="Coleine C."/>
            <person name="Stajich J.E."/>
            <person name="Selbmann L."/>
        </authorList>
    </citation>
    <scope>NUCLEOTIDE SEQUENCE</scope>
    <source>
        <strain evidence="3">CCFEE 5485</strain>
    </source>
</reference>
<comment type="caution">
    <text evidence="3">The sequence shown here is derived from an EMBL/GenBank/DDBJ whole genome shotgun (WGS) entry which is preliminary data.</text>
</comment>
<evidence type="ECO:0000313" key="4">
    <source>
        <dbReference type="Proteomes" id="UP001274830"/>
    </source>
</evidence>
<dbReference type="EMBL" id="JAUTXT010000084">
    <property type="protein sequence ID" value="KAK3669452.1"/>
    <property type="molecule type" value="Genomic_DNA"/>
</dbReference>
<accession>A0AAE0TM92</accession>
<keyword evidence="2" id="KW-1133">Transmembrane helix</keyword>